<dbReference type="EMBL" id="CP090033">
    <property type="protein sequence ID" value="UPK93064.1"/>
    <property type="molecule type" value="Genomic_DNA"/>
</dbReference>
<gene>
    <name evidence="1" type="ORF">LCI18_003999</name>
</gene>
<name>A0ACD3YVP7_FUSSC</name>
<proteinExistence type="predicted"/>
<evidence type="ECO:0000313" key="1">
    <source>
        <dbReference type="EMBL" id="UPK93064.1"/>
    </source>
</evidence>
<reference evidence="1" key="1">
    <citation type="submission" date="2021-11" db="EMBL/GenBank/DDBJ databases">
        <title>Fusarium solani-melongenae Genome sequencing and assembly.</title>
        <authorList>
            <person name="Xie S."/>
            <person name="Huang L."/>
            <person name="Zhang X."/>
        </authorList>
    </citation>
    <scope>NUCLEOTIDE SEQUENCE</scope>
    <source>
        <strain evidence="1">CRI 24-3</strain>
    </source>
</reference>
<accession>A0ACD3YVP7</accession>
<dbReference type="Proteomes" id="UP000830768">
    <property type="component" value="Chromosome 4"/>
</dbReference>
<organism evidence="1 2">
    <name type="scientific">Fusarium solani subsp. cucurbitae</name>
    <name type="common">Neocosmosporum cucurbitae</name>
    <dbReference type="NCBI Taxonomy" id="2747967"/>
    <lineage>
        <taxon>Eukaryota</taxon>
        <taxon>Fungi</taxon>
        <taxon>Dikarya</taxon>
        <taxon>Ascomycota</taxon>
        <taxon>Pezizomycotina</taxon>
        <taxon>Sordariomycetes</taxon>
        <taxon>Hypocreomycetidae</taxon>
        <taxon>Hypocreales</taxon>
        <taxon>Nectriaceae</taxon>
        <taxon>Fusarium</taxon>
        <taxon>Fusarium solani species complex</taxon>
    </lineage>
</organism>
<keyword evidence="2" id="KW-1185">Reference proteome</keyword>
<sequence>MSTSRESRILIIGAGCAKVSFLVRPHRQQDLERPQLLYCYDDDQLKEYSDYFVITNPSAILEAAYDVIIVTLDGAVLQSQEGQSLVKTIGDAVRGTDTKVLLGGVFFDSRHWFLRCSGLKDDQVANGSLGFVAYGPQAVTLPIHPPTDENLLAKADVAYTDCTGAGFVLEDSIPSFSSSFAALYNRCGVSTCVVRPHMESALTIYPLFALFAAFELMGWPEFEDIDTNSPLWTLATAAFREIQALSVNGEAGRQGSQATTAEGLAGMLRGLGEKLLPLDLQAFFRYHHGGKVKNQDHMLLQGCISQGDSEGRPLPAVQKLLYAAEHDGAGL</sequence>
<evidence type="ECO:0000313" key="2">
    <source>
        <dbReference type="Proteomes" id="UP000830768"/>
    </source>
</evidence>
<protein>
    <submittedName>
        <fullName evidence="1">Uncharacterized protein</fullName>
    </submittedName>
</protein>